<keyword evidence="4 11" id="KW-0808">Transferase</keyword>
<evidence type="ECO:0000256" key="6">
    <source>
        <dbReference type="ARBA" id="ARBA00023145"/>
    </source>
</evidence>
<evidence type="ECO:0000256" key="9">
    <source>
        <dbReference type="PIRSR" id="PIRSR600101-1"/>
    </source>
</evidence>
<gene>
    <name evidence="12" type="ordered locus">Zymop_1677</name>
</gene>
<dbReference type="eggNOG" id="COG0405">
    <property type="taxonomic scope" value="Bacteria"/>
</dbReference>
<dbReference type="KEGG" id="zmp:Zymop_1677"/>
<evidence type="ECO:0000256" key="10">
    <source>
        <dbReference type="PIRSR" id="PIRSR600101-2"/>
    </source>
</evidence>
<evidence type="ECO:0000256" key="8">
    <source>
        <dbReference type="ARBA" id="ARBA00047417"/>
    </source>
</evidence>
<dbReference type="AlphaFoldDB" id="F8ERV2"/>
<dbReference type="InterPro" id="IPR000101">
    <property type="entry name" value="GGT_peptidase"/>
</dbReference>
<evidence type="ECO:0000256" key="4">
    <source>
        <dbReference type="ARBA" id="ARBA00022679"/>
    </source>
</evidence>
<proteinExistence type="inferred from homology"/>
<dbReference type="PANTHER" id="PTHR43199:SF1">
    <property type="entry name" value="GLUTATHIONE HYDROLASE PROENZYME"/>
    <property type="match status" value="1"/>
</dbReference>
<dbReference type="UniPathway" id="UPA00204"/>
<feature type="binding site" evidence="10">
    <location>
        <begin position="477"/>
        <end position="478"/>
    </location>
    <ligand>
        <name>L-glutamate</name>
        <dbReference type="ChEBI" id="CHEBI:29985"/>
    </ligand>
</feature>
<dbReference type="GO" id="GO:0036374">
    <property type="term" value="F:glutathione hydrolase activity"/>
    <property type="evidence" value="ECO:0007669"/>
    <property type="project" value="UniProtKB-UniRule"/>
</dbReference>
<dbReference type="GO" id="GO:0006750">
    <property type="term" value="P:glutathione biosynthetic process"/>
    <property type="evidence" value="ECO:0007669"/>
    <property type="project" value="UniProtKB-KW"/>
</dbReference>
<dbReference type="Gene3D" id="1.10.246.130">
    <property type="match status" value="1"/>
</dbReference>
<dbReference type="Proteomes" id="UP000000491">
    <property type="component" value="Chromosome"/>
</dbReference>
<feature type="binding site" evidence="10">
    <location>
        <position position="127"/>
    </location>
    <ligand>
        <name>L-glutamate</name>
        <dbReference type="ChEBI" id="CHEBI:29985"/>
    </ligand>
</feature>
<evidence type="ECO:0000256" key="7">
    <source>
        <dbReference type="ARBA" id="ARBA00023315"/>
    </source>
</evidence>
<dbReference type="InterPro" id="IPR043137">
    <property type="entry name" value="GGT_ssub_C"/>
</dbReference>
<dbReference type="Pfam" id="PF01019">
    <property type="entry name" value="G_glu_transpept"/>
    <property type="match status" value="1"/>
</dbReference>
<accession>F8ERV2</accession>
<dbReference type="GO" id="GO:0006751">
    <property type="term" value="P:glutathione catabolic process"/>
    <property type="evidence" value="ECO:0007669"/>
    <property type="project" value="UniProtKB-UniRule"/>
</dbReference>
<dbReference type="RefSeq" id="WP_013934953.1">
    <property type="nucleotide sequence ID" value="NC_015709.1"/>
</dbReference>
<evidence type="ECO:0000256" key="11">
    <source>
        <dbReference type="RuleBase" id="RU368036"/>
    </source>
</evidence>
<sequence>MRSSGLYRFLVTLSTSVTFFCGSALSARLPQAITQPSKARSLKTAPSAFSALPKRAFASHAMVAAANPLAVKAGISILKLGGNAVDAAVAIQTVLGLVEPQSSGISGGAFITYYDAKTHKVTAYNGRETAPMGATPDMFLGEDKKPIPFETAVLSGRSTGVPGAMAMLAMAQKEHGRLTWSRLFKPAIQLASQGFVVSPRLAGMINGSTPQAATEDATRYFTKKDGTRYQAGDILKNPEYADTLTAIAEEGVSALLTGSIAQAIVYKLHQNPLGSSMTLADMANYRPQSGPALCRPYRVYVVCTPNAPSGGVGLQEALGLLAHTDIADRGPNDPRAWLEFAEASRLAYADRDYYVGDPDFVKVPVAGLLDPQYLSERAQLIGDKAMPEAPLHGEPQGAPFYKTDTTVEPGGTTHIVIVDREGNALSMTTTVENIFGSGRMVRGFFLNNQLTDFSFSPLSSDQTPAANAVAGGKRPRSTMAPVIVLDKNGKFVAALGSPGGRAIQAYNLKGVVALLDWNMAADKALALPNLIAHGDHFFSDPFPAKISQGLAGLGVKLEPTEHEQSGLQAIIKRGNQYEGGADVRREGTAIGF</sequence>
<name>F8ERV2_ZYMMT</name>
<comment type="PTM">
    <text evidence="11">Cleaved by autocatalysis into a large and a small subunit.</text>
</comment>
<dbReference type="EMBL" id="CP002865">
    <property type="protein sequence ID" value="AEI38565.1"/>
    <property type="molecule type" value="Genomic_DNA"/>
</dbReference>
<protein>
    <recommendedName>
        <fullName evidence="11">Glutathione hydrolase proenzyme</fullName>
        <ecNumber evidence="11">2.3.2.2</ecNumber>
        <ecNumber evidence="11">3.4.19.13</ecNumber>
    </recommendedName>
    <component>
        <recommendedName>
            <fullName evidence="11">Glutathione hydrolase large chain</fullName>
        </recommendedName>
    </component>
    <component>
        <recommendedName>
            <fullName evidence="11">Glutathione hydrolase small chain</fullName>
        </recommendedName>
    </component>
</protein>
<evidence type="ECO:0000256" key="3">
    <source>
        <dbReference type="ARBA" id="ARBA00009381"/>
    </source>
</evidence>
<dbReference type="STRING" id="579138.Zymop_1677"/>
<dbReference type="SUPFAM" id="SSF56235">
    <property type="entry name" value="N-terminal nucleophile aminohydrolases (Ntn hydrolases)"/>
    <property type="match status" value="1"/>
</dbReference>
<evidence type="ECO:0000313" key="12">
    <source>
        <dbReference type="EMBL" id="AEI38565.1"/>
    </source>
</evidence>
<dbReference type="GO" id="GO:0103068">
    <property type="term" value="F:leukotriene C4 gamma-glutamyl transferase activity"/>
    <property type="evidence" value="ECO:0007669"/>
    <property type="project" value="UniProtKB-EC"/>
</dbReference>
<evidence type="ECO:0000256" key="1">
    <source>
        <dbReference type="ARBA" id="ARBA00001049"/>
    </source>
</evidence>
<dbReference type="PRINTS" id="PR01210">
    <property type="entry name" value="GGTRANSPTASE"/>
</dbReference>
<keyword evidence="5 11" id="KW-0378">Hydrolase</keyword>
<evidence type="ECO:0000256" key="2">
    <source>
        <dbReference type="ARBA" id="ARBA00001089"/>
    </source>
</evidence>
<comment type="similarity">
    <text evidence="3 11">Belongs to the gamma-glutamyltransferase family.</text>
</comment>
<comment type="pathway">
    <text evidence="11">Sulfur metabolism; glutathione metabolism.</text>
</comment>
<dbReference type="EC" id="2.3.2.2" evidence="11"/>
<keyword evidence="7 11" id="KW-0012">Acyltransferase</keyword>
<feature type="active site" description="Nucleophile" evidence="9">
    <location>
        <position position="412"/>
    </location>
</feature>
<organism evidence="12 13">
    <name type="scientific">Zymomonas mobilis subsp. pomaceae (strain ATCC 29192 / DSM 22645 / JCM 10191 / CCUG 17912 / NBRC 13757 / NCIMB 11200 / NRRL B-4491 / Barker I)</name>
    <dbReference type="NCBI Taxonomy" id="579138"/>
    <lineage>
        <taxon>Bacteria</taxon>
        <taxon>Pseudomonadati</taxon>
        <taxon>Pseudomonadota</taxon>
        <taxon>Alphaproteobacteria</taxon>
        <taxon>Sphingomonadales</taxon>
        <taxon>Zymomonadaceae</taxon>
        <taxon>Zymomonas</taxon>
    </lineage>
</organism>
<evidence type="ECO:0000256" key="5">
    <source>
        <dbReference type="ARBA" id="ARBA00022801"/>
    </source>
</evidence>
<dbReference type="MEROPS" id="T03.001"/>
<keyword evidence="11" id="KW-0317">Glutathione biosynthesis</keyword>
<keyword evidence="6 11" id="KW-0865">Zymogen</keyword>
<feature type="binding site" evidence="10">
    <location>
        <position position="452"/>
    </location>
    <ligand>
        <name>L-glutamate</name>
        <dbReference type="ChEBI" id="CHEBI:29985"/>
    </ligand>
</feature>
<dbReference type="EC" id="3.4.19.13" evidence="11"/>
<dbReference type="InterPro" id="IPR029055">
    <property type="entry name" value="Ntn_hydrolases_N"/>
</dbReference>
<evidence type="ECO:0000313" key="13">
    <source>
        <dbReference type="Proteomes" id="UP000000491"/>
    </source>
</evidence>
<dbReference type="PATRIC" id="fig|579138.3.peg.1782"/>
<dbReference type="NCBIfam" id="TIGR00066">
    <property type="entry name" value="g_glut_trans"/>
    <property type="match status" value="1"/>
</dbReference>
<comment type="catalytic activity">
    <reaction evidence="8 11">
        <text>an N-terminal (5-L-glutamyl)-[peptide] + an alpha-amino acid = 5-L-glutamyl amino acid + an N-terminal L-alpha-aminoacyl-[peptide]</text>
        <dbReference type="Rhea" id="RHEA:23904"/>
        <dbReference type="Rhea" id="RHEA-COMP:9780"/>
        <dbReference type="Rhea" id="RHEA-COMP:9795"/>
        <dbReference type="ChEBI" id="CHEBI:77644"/>
        <dbReference type="ChEBI" id="CHEBI:78597"/>
        <dbReference type="ChEBI" id="CHEBI:78599"/>
        <dbReference type="ChEBI" id="CHEBI:78608"/>
        <dbReference type="EC" id="2.3.2.2"/>
    </reaction>
</comment>
<dbReference type="HOGENOM" id="CLU_014813_0_1_5"/>
<dbReference type="Gene3D" id="3.60.20.40">
    <property type="match status" value="1"/>
</dbReference>
<dbReference type="InterPro" id="IPR051792">
    <property type="entry name" value="GGT_bact"/>
</dbReference>
<dbReference type="InterPro" id="IPR043138">
    <property type="entry name" value="GGT_lsub"/>
</dbReference>
<dbReference type="PANTHER" id="PTHR43199">
    <property type="entry name" value="GLUTATHIONE HYDROLASE"/>
    <property type="match status" value="1"/>
</dbReference>
<reference evidence="12 13" key="1">
    <citation type="journal article" date="2011" name="J. Bacteriol.">
        <title>Genome sequence of the ethanol-producing Zymomonas mobilis subsp. pomaceae lectotype strain ATCC 29192.</title>
        <authorList>
            <person name="Kouvelis V.N."/>
            <person name="Davenport K.W."/>
            <person name="Brettin T.S."/>
            <person name="Bruce D."/>
            <person name="Detter C."/>
            <person name="Han C.S."/>
            <person name="Nolan M."/>
            <person name="Tapia R."/>
            <person name="Damoulaki A."/>
            <person name="Kyrpides N.C."/>
            <person name="Typas M.A."/>
            <person name="Pappas K.M."/>
        </authorList>
    </citation>
    <scope>NUCLEOTIDE SEQUENCE [LARGE SCALE GENOMIC DNA]</scope>
    <source>
        <strain evidence="13">ATCC 29192 / DSM 22645 / JCM 10191 / CCUG 17912 / NBRC 13757 / NCIMB 11200 / NRRL B-4491 / Barker I</strain>
    </source>
</reference>
<feature type="binding site" evidence="10">
    <location>
        <position position="500"/>
    </location>
    <ligand>
        <name>L-glutamate</name>
        <dbReference type="ChEBI" id="CHEBI:29985"/>
    </ligand>
</feature>
<comment type="catalytic activity">
    <reaction evidence="2 11">
        <text>glutathione + H2O = L-cysteinylglycine + L-glutamate</text>
        <dbReference type="Rhea" id="RHEA:28807"/>
        <dbReference type="ChEBI" id="CHEBI:15377"/>
        <dbReference type="ChEBI" id="CHEBI:29985"/>
        <dbReference type="ChEBI" id="CHEBI:57925"/>
        <dbReference type="ChEBI" id="CHEBI:61694"/>
        <dbReference type="EC" id="3.4.19.13"/>
    </reaction>
</comment>
<comment type="subunit">
    <text evidence="11">This enzyme consists of two polypeptide chains, which are synthesized in precursor form from a single polypeptide.</text>
</comment>
<comment type="catalytic activity">
    <reaction evidence="1 11">
        <text>an S-substituted glutathione + H2O = an S-substituted L-cysteinylglycine + L-glutamate</text>
        <dbReference type="Rhea" id="RHEA:59468"/>
        <dbReference type="ChEBI" id="CHEBI:15377"/>
        <dbReference type="ChEBI" id="CHEBI:29985"/>
        <dbReference type="ChEBI" id="CHEBI:90779"/>
        <dbReference type="ChEBI" id="CHEBI:143103"/>
        <dbReference type="EC" id="3.4.19.13"/>
    </reaction>
</comment>